<dbReference type="Proteomes" id="UP001179121">
    <property type="component" value="Chromosome"/>
</dbReference>
<dbReference type="Pfam" id="PF09994">
    <property type="entry name" value="T6SS_Tle1-like_cat"/>
    <property type="match status" value="2"/>
</dbReference>
<keyword evidence="3" id="KW-1185">Reference proteome</keyword>
<evidence type="ECO:0000313" key="3">
    <source>
        <dbReference type="Proteomes" id="UP001179121"/>
    </source>
</evidence>
<accession>A0AA86N0L5</accession>
<dbReference type="AlphaFoldDB" id="A0AA86N0L5"/>
<dbReference type="RefSeq" id="WP_289269191.1">
    <property type="nucleotide sequence ID" value="NZ_OX365700.1"/>
</dbReference>
<proteinExistence type="predicted"/>
<feature type="domain" description="T6SS Phospholipase effector Tle1-like catalytic" evidence="1">
    <location>
        <begin position="102"/>
        <end position="204"/>
    </location>
</feature>
<feature type="domain" description="T6SS Phospholipase effector Tle1-like catalytic" evidence="1">
    <location>
        <begin position="5"/>
        <end position="100"/>
    </location>
</feature>
<gene>
    <name evidence="2" type="ORF">DNFV4_02899</name>
</gene>
<protein>
    <recommendedName>
        <fullName evidence="1">T6SS Phospholipase effector Tle1-like catalytic domain-containing protein</fullName>
    </recommendedName>
</protein>
<dbReference type="InterPro" id="IPR018712">
    <property type="entry name" value="Tle1-like_cat"/>
</dbReference>
<sequence>MALYAFDGTWNDGEEEAGQESNVIRFQEAYRGPVCRMEGVGTREAFVGKLLGGMARVGGRLRLHEMLRKLDRNVACGDHTIDIVGFSRGAALALHFANQINEERFAAEVRFLGLWDLVASFGPPEQDLPIAWQLTLPDNVRRCCHAMALDERRERFSMTRVRPSREGQSDAGRLQEVWFRGVHGDVGGGRSPGLSSIALCWMLRRAKEQGVLLDEGRLRQYEEWCDPEAPISQPGDSTKDLARFIHIRDSVHSSVKPRGWQGGRCHVDPPSGVMIAKD</sequence>
<evidence type="ECO:0000313" key="2">
    <source>
        <dbReference type="EMBL" id="CAI4032469.1"/>
    </source>
</evidence>
<dbReference type="SUPFAM" id="SSF53474">
    <property type="entry name" value="alpha/beta-Hydrolases"/>
    <property type="match status" value="1"/>
</dbReference>
<name>A0AA86N0L5_9BACT</name>
<evidence type="ECO:0000259" key="1">
    <source>
        <dbReference type="Pfam" id="PF09994"/>
    </source>
</evidence>
<dbReference type="EMBL" id="OX365700">
    <property type="protein sequence ID" value="CAI4032469.1"/>
    <property type="molecule type" value="Genomic_DNA"/>
</dbReference>
<dbReference type="InterPro" id="IPR029058">
    <property type="entry name" value="AB_hydrolase_fold"/>
</dbReference>
<reference evidence="2" key="1">
    <citation type="submission" date="2022-10" db="EMBL/GenBank/DDBJ databases">
        <authorList>
            <person name="Koch H."/>
        </authorList>
    </citation>
    <scope>NUCLEOTIDE SEQUENCE</scope>
    <source>
        <strain evidence="2">DNF</strain>
    </source>
</reference>
<dbReference type="PANTHER" id="PTHR33840">
    <property type="match status" value="1"/>
</dbReference>
<organism evidence="2 3">
    <name type="scientific">Nitrospira tepida</name>
    <dbReference type="NCBI Taxonomy" id="2973512"/>
    <lineage>
        <taxon>Bacteria</taxon>
        <taxon>Pseudomonadati</taxon>
        <taxon>Nitrospirota</taxon>
        <taxon>Nitrospiria</taxon>
        <taxon>Nitrospirales</taxon>
        <taxon>Nitrospiraceae</taxon>
        <taxon>Nitrospira</taxon>
    </lineage>
</organism>
<dbReference type="Gene3D" id="3.40.50.1820">
    <property type="entry name" value="alpha/beta hydrolase"/>
    <property type="match status" value="1"/>
</dbReference>
<dbReference type="PANTHER" id="PTHR33840:SF1">
    <property type="entry name" value="TLE1 PHOSPHOLIPASE DOMAIN-CONTAINING PROTEIN"/>
    <property type="match status" value="1"/>
</dbReference>
<dbReference type="KEGG" id="nti:DNFV4_02899"/>